<dbReference type="InterPro" id="IPR050386">
    <property type="entry name" value="Glycosyl_hydrolase_5"/>
</dbReference>
<evidence type="ECO:0000256" key="5">
    <source>
        <dbReference type="RuleBase" id="RU361153"/>
    </source>
</evidence>
<dbReference type="AlphaFoldDB" id="A0A0G2E049"/>
<organism evidence="8 9">
    <name type="scientific">Diplodia seriata</name>
    <dbReference type="NCBI Taxonomy" id="420778"/>
    <lineage>
        <taxon>Eukaryota</taxon>
        <taxon>Fungi</taxon>
        <taxon>Dikarya</taxon>
        <taxon>Ascomycota</taxon>
        <taxon>Pezizomycotina</taxon>
        <taxon>Dothideomycetes</taxon>
        <taxon>Dothideomycetes incertae sedis</taxon>
        <taxon>Botryosphaeriales</taxon>
        <taxon>Botryosphaeriaceae</taxon>
        <taxon>Diplodia</taxon>
    </lineage>
</organism>
<evidence type="ECO:0000256" key="6">
    <source>
        <dbReference type="SAM" id="SignalP"/>
    </source>
</evidence>
<dbReference type="InterPro" id="IPR001547">
    <property type="entry name" value="Glyco_hydro_5"/>
</dbReference>
<dbReference type="EMBL" id="LAQI01000168">
    <property type="protein sequence ID" value="KKY16442.1"/>
    <property type="molecule type" value="Genomic_DNA"/>
</dbReference>
<evidence type="ECO:0000259" key="7">
    <source>
        <dbReference type="Pfam" id="PF00150"/>
    </source>
</evidence>
<dbReference type="GO" id="GO:0005576">
    <property type="term" value="C:extracellular region"/>
    <property type="evidence" value="ECO:0007669"/>
    <property type="project" value="TreeGrafter"/>
</dbReference>
<dbReference type="PROSITE" id="PS00659">
    <property type="entry name" value="GLYCOSYL_HYDROL_F5"/>
    <property type="match status" value="1"/>
</dbReference>
<comment type="caution">
    <text evidence="8">The sequence shown here is derived from an EMBL/GenBank/DDBJ whole genome shotgun (WGS) entry which is preliminary data.</text>
</comment>
<dbReference type="SUPFAM" id="SSF51445">
    <property type="entry name" value="(Trans)glycosidases"/>
    <property type="match status" value="1"/>
</dbReference>
<name>A0A0G2E049_9PEZI</name>
<keyword evidence="6" id="KW-0732">Signal</keyword>
<dbReference type="InterPro" id="IPR018087">
    <property type="entry name" value="Glyco_hydro_5_CS"/>
</dbReference>
<keyword evidence="2 5" id="KW-0378">Hydrolase</keyword>
<dbReference type="GO" id="GO:0009986">
    <property type="term" value="C:cell surface"/>
    <property type="evidence" value="ECO:0007669"/>
    <property type="project" value="TreeGrafter"/>
</dbReference>
<comment type="similarity">
    <text evidence="1 5">Belongs to the glycosyl hydrolase 5 (cellulase A) family.</text>
</comment>
<gene>
    <name evidence="8" type="ORF">UCDDS831_g06941</name>
</gene>
<dbReference type="Proteomes" id="UP000034182">
    <property type="component" value="Unassembled WGS sequence"/>
</dbReference>
<reference evidence="8 9" key="1">
    <citation type="submission" date="2015-03" db="EMBL/GenBank/DDBJ databases">
        <authorList>
            <person name="Morales-Cruz A."/>
            <person name="Amrine K.C."/>
            <person name="Cantu D."/>
        </authorList>
    </citation>
    <scope>NUCLEOTIDE SEQUENCE [LARGE SCALE GENOMIC DNA]</scope>
    <source>
        <strain evidence="8">DS831</strain>
    </source>
</reference>
<dbReference type="GO" id="GO:0004338">
    <property type="term" value="F:glucan exo-1,3-beta-glucosidase activity"/>
    <property type="evidence" value="ECO:0007669"/>
    <property type="project" value="TreeGrafter"/>
</dbReference>
<dbReference type="Pfam" id="PF00150">
    <property type="entry name" value="Cellulase"/>
    <property type="match status" value="1"/>
</dbReference>
<evidence type="ECO:0000256" key="4">
    <source>
        <dbReference type="ARBA" id="ARBA00023316"/>
    </source>
</evidence>
<dbReference type="PANTHER" id="PTHR31297">
    <property type="entry name" value="GLUCAN ENDO-1,6-BETA-GLUCOSIDASE B"/>
    <property type="match status" value="1"/>
</dbReference>
<evidence type="ECO:0000313" key="9">
    <source>
        <dbReference type="Proteomes" id="UP000034182"/>
    </source>
</evidence>
<evidence type="ECO:0000313" key="8">
    <source>
        <dbReference type="EMBL" id="KKY16442.1"/>
    </source>
</evidence>
<reference evidence="8 9" key="2">
    <citation type="submission" date="2015-05" db="EMBL/GenBank/DDBJ databases">
        <title>Distinctive expansion of gene families associated with plant cell wall degradation and secondary metabolism in the genomes of grapevine trunk pathogens.</title>
        <authorList>
            <person name="Lawrence D.P."/>
            <person name="Travadon R."/>
            <person name="Rolshausen P.E."/>
            <person name="Baumgartner K."/>
        </authorList>
    </citation>
    <scope>NUCLEOTIDE SEQUENCE [LARGE SCALE GENOMIC DNA]</scope>
    <source>
        <strain evidence="8">DS831</strain>
    </source>
</reference>
<dbReference type="GO" id="GO:0009251">
    <property type="term" value="P:glucan catabolic process"/>
    <property type="evidence" value="ECO:0007669"/>
    <property type="project" value="TreeGrafter"/>
</dbReference>
<feature type="domain" description="Glycoside hydrolase family 5" evidence="7">
    <location>
        <begin position="81"/>
        <end position="316"/>
    </location>
</feature>
<keyword evidence="3 5" id="KW-0326">Glycosidase</keyword>
<dbReference type="GO" id="GO:0071555">
    <property type="term" value="P:cell wall organization"/>
    <property type="evidence" value="ECO:0007669"/>
    <property type="project" value="UniProtKB-KW"/>
</dbReference>
<dbReference type="PANTHER" id="PTHR31297:SF8">
    <property type="entry name" value="GLYCOSIDE HYDROLASE FAMILY 5 DOMAIN-CONTAINING PROTEIN"/>
    <property type="match status" value="1"/>
</dbReference>
<evidence type="ECO:0000256" key="1">
    <source>
        <dbReference type="ARBA" id="ARBA00005641"/>
    </source>
</evidence>
<accession>A0A0G2E049</accession>
<evidence type="ECO:0000256" key="3">
    <source>
        <dbReference type="ARBA" id="ARBA00023295"/>
    </source>
</evidence>
<protein>
    <submittedName>
        <fullName evidence="8">Putative glucanbeta-glucosidase</fullName>
    </submittedName>
</protein>
<feature type="signal peptide" evidence="6">
    <location>
        <begin position="1"/>
        <end position="17"/>
    </location>
</feature>
<evidence type="ECO:0000256" key="2">
    <source>
        <dbReference type="ARBA" id="ARBA00022801"/>
    </source>
</evidence>
<proteinExistence type="inferred from homology"/>
<dbReference type="InterPro" id="IPR017853">
    <property type="entry name" value="GH"/>
</dbReference>
<sequence length="425" mass="46374">MKLGQALAFGFLTSVTAIPLLKRNYAIGTAPVRGVNIGGWLVLEPWITPSVFQQFPQDAGVVDEYTLGANIPNAKDILRSHWDNWVTLADFQKIADNGFNAIRVPIGYWAFKKYQQDSYVLDAQQDHLDQALDWARQTSLKVWIDLHGAPLSQNGFDNSGQRTDTPAWTSADSVAATAEVIRMIADKYAAPSYADVVVGIELLNEPLMANLPGGRGATQSYYQTGFDAVRSVAGNDGGAMVVIQDGFANPPAWNGFLAGSGVTGAVVDHHEYQVFTNDLVAMSPQQHVDAVCGSAQAWGTGQDKWVVVGEFTGAMTDCAPALNGYGIGARYDGTYSKKNADGSFTSSTPHGTCATINWIDQWSEQNKTDTRNYINAQLDVFEQKAQGWFWWNFKTEAAAEWDLFRLIDAGVFPKLEGRTSTVTCT</sequence>
<feature type="chain" id="PRO_5002543147" evidence="6">
    <location>
        <begin position="18"/>
        <end position="425"/>
    </location>
</feature>
<dbReference type="Gene3D" id="3.20.20.80">
    <property type="entry name" value="Glycosidases"/>
    <property type="match status" value="1"/>
</dbReference>
<keyword evidence="4" id="KW-0961">Cell wall biogenesis/degradation</keyword>